<gene>
    <name evidence="1" type="ORF">ILYODFUR_027584</name>
</gene>
<sequence>MSSVHKRNCLVEETVSVVAGFSRERSLAHCFYVASLFLIIRHEKADSASLCRCTAVVFRERRGEISSLFLKLFTSPTSRRTFLPLDPPDISGLTPICGRRNNHLRRGGLVGSFYTLGAENRPATWQPAAARLAAGEHVKVSVERGAVFPGIQLSITETEQKLFLGHRSQREKLIARARISSCDTLR</sequence>
<dbReference type="EMBL" id="JAHRIQ010038406">
    <property type="protein sequence ID" value="MEQ2234013.1"/>
    <property type="molecule type" value="Genomic_DNA"/>
</dbReference>
<organism evidence="1 2">
    <name type="scientific">Ilyodon furcidens</name>
    <name type="common">goldbreast splitfin</name>
    <dbReference type="NCBI Taxonomy" id="33524"/>
    <lineage>
        <taxon>Eukaryota</taxon>
        <taxon>Metazoa</taxon>
        <taxon>Chordata</taxon>
        <taxon>Craniata</taxon>
        <taxon>Vertebrata</taxon>
        <taxon>Euteleostomi</taxon>
        <taxon>Actinopterygii</taxon>
        <taxon>Neopterygii</taxon>
        <taxon>Teleostei</taxon>
        <taxon>Neoteleostei</taxon>
        <taxon>Acanthomorphata</taxon>
        <taxon>Ovalentaria</taxon>
        <taxon>Atherinomorphae</taxon>
        <taxon>Cyprinodontiformes</taxon>
        <taxon>Goodeidae</taxon>
        <taxon>Ilyodon</taxon>
    </lineage>
</organism>
<protein>
    <submittedName>
        <fullName evidence="1">Uncharacterized protein</fullName>
    </submittedName>
</protein>
<proteinExistence type="predicted"/>
<evidence type="ECO:0000313" key="2">
    <source>
        <dbReference type="Proteomes" id="UP001482620"/>
    </source>
</evidence>
<accession>A0ABV0TQ43</accession>
<dbReference type="Proteomes" id="UP001482620">
    <property type="component" value="Unassembled WGS sequence"/>
</dbReference>
<comment type="caution">
    <text evidence="1">The sequence shown here is derived from an EMBL/GenBank/DDBJ whole genome shotgun (WGS) entry which is preliminary data.</text>
</comment>
<reference evidence="1 2" key="1">
    <citation type="submission" date="2021-06" db="EMBL/GenBank/DDBJ databases">
        <authorList>
            <person name="Palmer J.M."/>
        </authorList>
    </citation>
    <scope>NUCLEOTIDE SEQUENCE [LARGE SCALE GENOMIC DNA]</scope>
    <source>
        <strain evidence="2">if_2019</strain>
        <tissue evidence="1">Muscle</tissue>
    </source>
</reference>
<name>A0ABV0TQ43_9TELE</name>
<evidence type="ECO:0000313" key="1">
    <source>
        <dbReference type="EMBL" id="MEQ2234013.1"/>
    </source>
</evidence>
<keyword evidence="2" id="KW-1185">Reference proteome</keyword>